<name>A0A1L9SIS1_9EURO</name>
<evidence type="ECO:0000313" key="5">
    <source>
        <dbReference type="Proteomes" id="UP000184188"/>
    </source>
</evidence>
<dbReference type="AlphaFoldDB" id="A0A1L9SIS1"/>
<dbReference type="Proteomes" id="UP000184188">
    <property type="component" value="Unassembled WGS sequence"/>
</dbReference>
<dbReference type="GO" id="GO:0003677">
    <property type="term" value="F:DNA binding"/>
    <property type="evidence" value="ECO:0007669"/>
    <property type="project" value="UniProtKB-KW"/>
</dbReference>
<organism evidence="4 5">
    <name type="scientific">Penicilliopsis zonata CBS 506.65</name>
    <dbReference type="NCBI Taxonomy" id="1073090"/>
    <lineage>
        <taxon>Eukaryota</taxon>
        <taxon>Fungi</taxon>
        <taxon>Dikarya</taxon>
        <taxon>Ascomycota</taxon>
        <taxon>Pezizomycotina</taxon>
        <taxon>Eurotiomycetes</taxon>
        <taxon>Eurotiomycetidae</taxon>
        <taxon>Eurotiales</taxon>
        <taxon>Aspergillaceae</taxon>
        <taxon>Penicilliopsis</taxon>
    </lineage>
</organism>
<keyword evidence="5" id="KW-1185">Reference proteome</keyword>
<evidence type="ECO:0000256" key="1">
    <source>
        <dbReference type="ARBA" id="ARBA00023125"/>
    </source>
</evidence>
<feature type="region of interest" description="Disordered" evidence="2">
    <location>
        <begin position="200"/>
        <end position="222"/>
    </location>
</feature>
<feature type="compositionally biased region" description="Acidic residues" evidence="2">
    <location>
        <begin position="204"/>
        <end position="222"/>
    </location>
</feature>
<gene>
    <name evidence="4" type="ORF">ASPZODRAFT_1858185</name>
</gene>
<dbReference type="OrthoDB" id="4368338at2759"/>
<protein>
    <recommendedName>
        <fullName evidence="3">HTH CENPB-type domain-containing protein</fullName>
    </recommendedName>
</protein>
<feature type="domain" description="HTH CENPB-type" evidence="3">
    <location>
        <begin position="58"/>
        <end position="133"/>
    </location>
</feature>
<sequence>MGTSQLRTQCLIHIMQLRLGLSRRWTRCVRKNVRPSPRTFNEPYARLNARRKGRKSRSTRQVKRKLSDAQELALCGYIEELDDGETPIVSKLLRDHANYLLEEDHGDPTTSPPTIGEHWLSRFLQRHPEYRHLRDRGKEQKSSRKDEQRPTDRFDVYKEKLKELGRGSYRFQTSLERLLKESLAQAELIKELQQEVAALSQAVMEEEAEQEEEEEEGEEGGS</sequence>
<dbReference type="InterPro" id="IPR006600">
    <property type="entry name" value="HTH_CenpB_DNA-bd_dom"/>
</dbReference>
<evidence type="ECO:0000313" key="4">
    <source>
        <dbReference type="EMBL" id="OJJ46934.1"/>
    </source>
</evidence>
<feature type="region of interest" description="Disordered" evidence="2">
    <location>
        <begin position="132"/>
        <end position="154"/>
    </location>
</feature>
<dbReference type="GeneID" id="34613705"/>
<keyword evidence="1" id="KW-0238">DNA-binding</keyword>
<evidence type="ECO:0000256" key="2">
    <source>
        <dbReference type="SAM" id="MobiDB-lite"/>
    </source>
</evidence>
<reference evidence="5" key="1">
    <citation type="journal article" date="2017" name="Genome Biol.">
        <title>Comparative genomics reveals high biological diversity and specific adaptations in the industrially and medically important fungal genus Aspergillus.</title>
        <authorList>
            <person name="de Vries R.P."/>
            <person name="Riley R."/>
            <person name="Wiebenga A."/>
            <person name="Aguilar-Osorio G."/>
            <person name="Amillis S."/>
            <person name="Uchima C.A."/>
            <person name="Anderluh G."/>
            <person name="Asadollahi M."/>
            <person name="Askin M."/>
            <person name="Barry K."/>
            <person name="Battaglia E."/>
            <person name="Bayram O."/>
            <person name="Benocci T."/>
            <person name="Braus-Stromeyer S.A."/>
            <person name="Caldana C."/>
            <person name="Canovas D."/>
            <person name="Cerqueira G.C."/>
            <person name="Chen F."/>
            <person name="Chen W."/>
            <person name="Choi C."/>
            <person name="Clum A."/>
            <person name="Dos Santos R.A."/>
            <person name="Damasio A.R."/>
            <person name="Diallinas G."/>
            <person name="Emri T."/>
            <person name="Fekete E."/>
            <person name="Flipphi M."/>
            <person name="Freyberg S."/>
            <person name="Gallo A."/>
            <person name="Gournas C."/>
            <person name="Habgood R."/>
            <person name="Hainaut M."/>
            <person name="Harispe M.L."/>
            <person name="Henrissat B."/>
            <person name="Hilden K.S."/>
            <person name="Hope R."/>
            <person name="Hossain A."/>
            <person name="Karabika E."/>
            <person name="Karaffa L."/>
            <person name="Karanyi Z."/>
            <person name="Krasevec N."/>
            <person name="Kuo A."/>
            <person name="Kusch H."/>
            <person name="LaButti K."/>
            <person name="Lagendijk E.L."/>
            <person name="Lapidus A."/>
            <person name="Levasseur A."/>
            <person name="Lindquist E."/>
            <person name="Lipzen A."/>
            <person name="Logrieco A.F."/>
            <person name="MacCabe A."/>
            <person name="Maekelae M.R."/>
            <person name="Malavazi I."/>
            <person name="Melin P."/>
            <person name="Meyer V."/>
            <person name="Mielnichuk N."/>
            <person name="Miskei M."/>
            <person name="Molnar A.P."/>
            <person name="Mule G."/>
            <person name="Ngan C.Y."/>
            <person name="Orejas M."/>
            <person name="Orosz E."/>
            <person name="Ouedraogo J.P."/>
            <person name="Overkamp K.M."/>
            <person name="Park H.-S."/>
            <person name="Perrone G."/>
            <person name="Piumi F."/>
            <person name="Punt P.J."/>
            <person name="Ram A.F."/>
            <person name="Ramon A."/>
            <person name="Rauscher S."/>
            <person name="Record E."/>
            <person name="Riano-Pachon D.M."/>
            <person name="Robert V."/>
            <person name="Roehrig J."/>
            <person name="Ruller R."/>
            <person name="Salamov A."/>
            <person name="Salih N.S."/>
            <person name="Samson R.A."/>
            <person name="Sandor E."/>
            <person name="Sanguinetti M."/>
            <person name="Schuetze T."/>
            <person name="Sepcic K."/>
            <person name="Shelest E."/>
            <person name="Sherlock G."/>
            <person name="Sophianopoulou V."/>
            <person name="Squina F.M."/>
            <person name="Sun H."/>
            <person name="Susca A."/>
            <person name="Todd R.B."/>
            <person name="Tsang A."/>
            <person name="Unkles S.E."/>
            <person name="van de Wiele N."/>
            <person name="van Rossen-Uffink D."/>
            <person name="Oliveira J.V."/>
            <person name="Vesth T.C."/>
            <person name="Visser J."/>
            <person name="Yu J.-H."/>
            <person name="Zhou M."/>
            <person name="Andersen M.R."/>
            <person name="Archer D.B."/>
            <person name="Baker S.E."/>
            <person name="Benoit I."/>
            <person name="Brakhage A.A."/>
            <person name="Braus G.H."/>
            <person name="Fischer R."/>
            <person name="Frisvad J.C."/>
            <person name="Goldman G.H."/>
            <person name="Houbraken J."/>
            <person name="Oakley B."/>
            <person name="Pocsi I."/>
            <person name="Scazzocchio C."/>
            <person name="Seiboth B."/>
            <person name="vanKuyk P.A."/>
            <person name="Wortman J."/>
            <person name="Dyer P.S."/>
            <person name="Grigoriev I.V."/>
        </authorList>
    </citation>
    <scope>NUCLEOTIDE SEQUENCE [LARGE SCALE GENOMIC DNA]</scope>
    <source>
        <strain evidence="5">CBS 506.65</strain>
    </source>
</reference>
<dbReference type="EMBL" id="KV878341">
    <property type="protein sequence ID" value="OJJ46934.1"/>
    <property type="molecule type" value="Genomic_DNA"/>
</dbReference>
<proteinExistence type="predicted"/>
<dbReference type="Pfam" id="PF03221">
    <property type="entry name" value="HTH_Tnp_Tc5"/>
    <property type="match status" value="1"/>
</dbReference>
<accession>A0A1L9SIS1</accession>
<evidence type="ECO:0000259" key="3">
    <source>
        <dbReference type="PROSITE" id="PS51253"/>
    </source>
</evidence>
<dbReference type="VEuPathDB" id="FungiDB:ASPZODRAFT_1858185"/>
<dbReference type="RefSeq" id="XP_022581444.1">
    <property type="nucleotide sequence ID" value="XM_022727241.1"/>
</dbReference>
<dbReference type="STRING" id="1073090.A0A1L9SIS1"/>
<dbReference type="PROSITE" id="PS51253">
    <property type="entry name" value="HTH_CENPB"/>
    <property type="match status" value="1"/>
</dbReference>